<comment type="caution">
    <text evidence="3">The sequence shown here is derived from an EMBL/GenBank/DDBJ whole genome shotgun (WGS) entry which is preliminary data.</text>
</comment>
<protein>
    <recommendedName>
        <fullName evidence="5">Tannase/feruloyl esterase family alpha/beta hydrolase</fullName>
    </recommendedName>
</protein>
<dbReference type="EMBL" id="BJTG01000011">
    <property type="protein sequence ID" value="GEJ59120.1"/>
    <property type="molecule type" value="Genomic_DNA"/>
</dbReference>
<dbReference type="Gene3D" id="3.40.50.1820">
    <property type="entry name" value="alpha/beta hydrolase"/>
    <property type="match status" value="1"/>
</dbReference>
<accession>A0A7I9VSL8</accession>
<gene>
    <name evidence="3" type="ORF">AMYX_38610</name>
</gene>
<feature type="signal peptide" evidence="2">
    <location>
        <begin position="1"/>
        <end position="23"/>
    </location>
</feature>
<dbReference type="AlphaFoldDB" id="A0A7I9VSL8"/>
<organism evidence="3 4">
    <name type="scientific">Anaeromyxobacter diazotrophicus</name>
    <dbReference type="NCBI Taxonomy" id="2590199"/>
    <lineage>
        <taxon>Bacteria</taxon>
        <taxon>Pseudomonadati</taxon>
        <taxon>Myxococcota</taxon>
        <taxon>Myxococcia</taxon>
        <taxon>Myxococcales</taxon>
        <taxon>Cystobacterineae</taxon>
        <taxon>Anaeromyxobacteraceae</taxon>
        <taxon>Anaeromyxobacter</taxon>
    </lineage>
</organism>
<keyword evidence="4" id="KW-1185">Reference proteome</keyword>
<evidence type="ECO:0008006" key="5">
    <source>
        <dbReference type="Google" id="ProtNLM"/>
    </source>
</evidence>
<dbReference type="GO" id="GO:0005615">
    <property type="term" value="C:extracellular space"/>
    <property type="evidence" value="ECO:0007669"/>
    <property type="project" value="InterPro"/>
</dbReference>
<evidence type="ECO:0000256" key="2">
    <source>
        <dbReference type="SAM" id="SignalP"/>
    </source>
</evidence>
<feature type="chain" id="PRO_5029453517" description="Tannase/feruloyl esterase family alpha/beta hydrolase" evidence="2">
    <location>
        <begin position="24"/>
        <end position="497"/>
    </location>
</feature>
<dbReference type="GO" id="GO:0019605">
    <property type="term" value="P:butyrate metabolic process"/>
    <property type="evidence" value="ECO:0007669"/>
    <property type="project" value="InterPro"/>
</dbReference>
<dbReference type="InterPro" id="IPR029058">
    <property type="entry name" value="AB_hydrolase_fold"/>
</dbReference>
<reference evidence="4" key="1">
    <citation type="journal article" date="2020" name="Appl. Environ. Microbiol.">
        <title>Diazotrophic Anaeromyxobacter Isolates from Soils.</title>
        <authorList>
            <person name="Masuda Y."/>
            <person name="Yamanaka H."/>
            <person name="Xu Z.X."/>
            <person name="Shiratori Y."/>
            <person name="Aono T."/>
            <person name="Amachi S."/>
            <person name="Senoo K."/>
            <person name="Itoh H."/>
        </authorList>
    </citation>
    <scope>NUCLEOTIDE SEQUENCE [LARGE SCALE GENOMIC DNA]</scope>
    <source>
        <strain evidence="4">R267</strain>
    </source>
</reference>
<dbReference type="GO" id="GO:0047989">
    <property type="term" value="F:hydroxybutyrate-dimer hydrolase activity"/>
    <property type="evidence" value="ECO:0007669"/>
    <property type="project" value="InterPro"/>
</dbReference>
<dbReference type="Proteomes" id="UP000503640">
    <property type="component" value="Unassembled WGS sequence"/>
</dbReference>
<dbReference type="InterPro" id="IPR016582">
    <property type="entry name" value="OHBut_olig_hydro_put"/>
</dbReference>
<keyword evidence="2" id="KW-0732">Signal</keyword>
<evidence type="ECO:0000313" key="3">
    <source>
        <dbReference type="EMBL" id="GEJ59120.1"/>
    </source>
</evidence>
<evidence type="ECO:0000256" key="1">
    <source>
        <dbReference type="ARBA" id="ARBA00022801"/>
    </source>
</evidence>
<dbReference type="Pfam" id="PF10605">
    <property type="entry name" value="3HBOH"/>
    <property type="match status" value="1"/>
</dbReference>
<dbReference type="RefSeq" id="WP_176068328.1">
    <property type="nucleotide sequence ID" value="NZ_BJTG01000011.1"/>
</dbReference>
<proteinExistence type="predicted"/>
<dbReference type="SUPFAM" id="SSF53474">
    <property type="entry name" value="alpha/beta-Hydrolases"/>
    <property type="match status" value="1"/>
</dbReference>
<name>A0A7I9VSL8_9BACT</name>
<evidence type="ECO:0000313" key="4">
    <source>
        <dbReference type="Proteomes" id="UP000503640"/>
    </source>
</evidence>
<keyword evidence="1" id="KW-0378">Hydrolase</keyword>
<sequence length="497" mass="52761">MPHPRLSLSALAFAAVLPSLAAAAPSRCERLVAALSSQLADVTCFESADLTTANASTTPLDNSLPGLPAGAFTPRTDRAVLVAAPPRGTPITRAVPGVQLQARFAGDPTGEARFLLRLPDGWNGRLVVAGASSQRSEFNGDFAWSDYVVQKGYAYASQNKGVFNFKLAAVSATPPADPLPCRLNPGSPVWVHFYDDDPGQPFTRWSEVMLDAAAAARRGVRAHYGEPPRYTYAVGTSNGGYQVRRAVELAPHLFDGGVDWEGTFVDAGAPNLLTDLPPAVLNWPDYLASGKSSTSTAYRNFLAAGYPPDLVSGADSLWTHHWASYWELTECQWQKRLDPSYDTYGAGTAGYNYLARLSASDVGAQLAAIATTGRIQRPLVTVAGTMDALLPIDHHARAYARKVAAGLAERGHGEGEEEGRAPDYRLYEVQNGNHIESYADLFPQLQLVLPHAHAAFDLLVAHVEAGAALPADQCVPPGGAIAGAPAQPGHCAALFAP</sequence>